<dbReference type="PANTHER" id="PTHR35091:SF2">
    <property type="entry name" value="FLAGELLAR PROTEIN FLIL"/>
    <property type="match status" value="1"/>
</dbReference>
<evidence type="ECO:0000256" key="7">
    <source>
        <dbReference type="ARBA" id="ARBA00022779"/>
    </source>
</evidence>
<reference evidence="13" key="1">
    <citation type="journal article" date="2019" name="Int. J. Syst. Evol. Microbiol.">
        <title>The Global Catalogue of Microorganisms (GCM) 10K type strain sequencing project: providing services to taxonomists for standard genome sequencing and annotation.</title>
        <authorList>
            <consortium name="The Broad Institute Genomics Platform"/>
            <consortium name="The Broad Institute Genome Sequencing Center for Infectious Disease"/>
            <person name="Wu L."/>
            <person name="Ma J."/>
        </authorList>
    </citation>
    <scope>NUCLEOTIDE SEQUENCE [LARGE SCALE GENOMIC DNA]</scope>
    <source>
        <strain evidence="13">KCTC 32239</strain>
    </source>
</reference>
<feature type="region of interest" description="Disordered" evidence="11">
    <location>
        <begin position="169"/>
        <end position="196"/>
    </location>
</feature>
<evidence type="ECO:0000256" key="10">
    <source>
        <dbReference type="RuleBase" id="RU364125"/>
    </source>
</evidence>
<comment type="caution">
    <text evidence="12">The sequence shown here is derived from an EMBL/GenBank/DDBJ whole genome shotgun (WGS) entry which is preliminary data.</text>
</comment>
<dbReference type="PANTHER" id="PTHR35091">
    <property type="entry name" value="FLAGELLAR PROTEIN FLIL"/>
    <property type="match status" value="1"/>
</dbReference>
<keyword evidence="12" id="KW-0282">Flagellum</keyword>
<evidence type="ECO:0000313" key="12">
    <source>
        <dbReference type="EMBL" id="GGY68425.1"/>
    </source>
</evidence>
<dbReference type="RefSeq" id="WP_189416548.1">
    <property type="nucleotide sequence ID" value="NZ_BMYZ01000001.1"/>
</dbReference>
<organism evidence="12 13">
    <name type="scientific">Cellvibrio zantedeschiae</name>
    <dbReference type="NCBI Taxonomy" id="1237077"/>
    <lineage>
        <taxon>Bacteria</taxon>
        <taxon>Pseudomonadati</taxon>
        <taxon>Pseudomonadota</taxon>
        <taxon>Gammaproteobacteria</taxon>
        <taxon>Cellvibrionales</taxon>
        <taxon>Cellvibrionaceae</taxon>
        <taxon>Cellvibrio</taxon>
    </lineage>
</organism>
<comment type="similarity">
    <text evidence="3 10">Belongs to the FliL family.</text>
</comment>
<comment type="subcellular location">
    <subcellularLocation>
        <location evidence="10">Cell inner membrane</location>
    </subcellularLocation>
    <subcellularLocation>
        <location evidence="2">Cell membrane</location>
        <topology evidence="2">Single-pass membrane protein</topology>
    </subcellularLocation>
</comment>
<keyword evidence="4" id="KW-1003">Cell membrane</keyword>
<keyword evidence="13" id="KW-1185">Reference proteome</keyword>
<proteinExistence type="inferred from homology"/>
<evidence type="ECO:0000256" key="11">
    <source>
        <dbReference type="SAM" id="MobiDB-lite"/>
    </source>
</evidence>
<keyword evidence="8 10" id="KW-1133">Transmembrane helix</keyword>
<dbReference type="InterPro" id="IPR005503">
    <property type="entry name" value="FliL"/>
</dbReference>
<keyword evidence="12" id="KW-0966">Cell projection</keyword>
<evidence type="ECO:0000256" key="8">
    <source>
        <dbReference type="ARBA" id="ARBA00022989"/>
    </source>
</evidence>
<evidence type="ECO:0000313" key="13">
    <source>
        <dbReference type="Proteomes" id="UP000619761"/>
    </source>
</evidence>
<comment type="function">
    <text evidence="1 10">Controls the rotational direction of flagella during chemotaxis.</text>
</comment>
<dbReference type="Proteomes" id="UP000619761">
    <property type="component" value="Unassembled WGS sequence"/>
</dbReference>
<evidence type="ECO:0000256" key="2">
    <source>
        <dbReference type="ARBA" id="ARBA00004162"/>
    </source>
</evidence>
<protein>
    <recommendedName>
        <fullName evidence="10">Flagellar protein FliL</fullName>
    </recommendedName>
</protein>
<evidence type="ECO:0000256" key="9">
    <source>
        <dbReference type="ARBA" id="ARBA00023136"/>
    </source>
</evidence>
<feature type="transmembrane region" description="Helical" evidence="10">
    <location>
        <begin position="31"/>
        <end position="53"/>
    </location>
</feature>
<evidence type="ECO:0000256" key="3">
    <source>
        <dbReference type="ARBA" id="ARBA00008281"/>
    </source>
</evidence>
<dbReference type="Pfam" id="PF03748">
    <property type="entry name" value="FliL"/>
    <property type="match status" value="1"/>
</dbReference>
<evidence type="ECO:0000256" key="5">
    <source>
        <dbReference type="ARBA" id="ARBA00022500"/>
    </source>
</evidence>
<keyword evidence="7 10" id="KW-0283">Flagellar rotation</keyword>
<accession>A0ABQ3AYM3</accession>
<name>A0ABQ3AYM3_9GAMM</name>
<gene>
    <name evidence="12" type="ORF">GCM10011613_10810</name>
</gene>
<keyword evidence="10" id="KW-0997">Cell inner membrane</keyword>
<sequence length="208" mass="22888">MAAGKKEDKDDKADQQVDAAAAEAKKKKKKLFMFIGIAVLLVLISVGATFFIVSKMMGSKHSGDEQEAAAESSEAAEVVAPAVYYPLKPNFTVNYDVNGRQRFLQAELTLMYRDPAVVKTLELHMPAVRNGLVMLLSSQVFEELQTAEGKEKLRAAALQTVQDIIAKEEAAGAEKAKESEEEEDEEKSAEKKSSPNIEQVLFTQFVMQ</sequence>
<evidence type="ECO:0000256" key="4">
    <source>
        <dbReference type="ARBA" id="ARBA00022475"/>
    </source>
</evidence>
<keyword evidence="12" id="KW-0969">Cilium</keyword>
<keyword evidence="9 10" id="KW-0472">Membrane</keyword>
<keyword evidence="5 10" id="KW-0145">Chemotaxis</keyword>
<dbReference type="EMBL" id="BMYZ01000001">
    <property type="protein sequence ID" value="GGY68425.1"/>
    <property type="molecule type" value="Genomic_DNA"/>
</dbReference>
<evidence type="ECO:0000256" key="6">
    <source>
        <dbReference type="ARBA" id="ARBA00022692"/>
    </source>
</evidence>
<evidence type="ECO:0000256" key="1">
    <source>
        <dbReference type="ARBA" id="ARBA00002254"/>
    </source>
</evidence>
<feature type="compositionally biased region" description="Basic and acidic residues" evidence="11">
    <location>
        <begin position="169"/>
        <end position="178"/>
    </location>
</feature>
<keyword evidence="6 10" id="KW-0812">Transmembrane</keyword>